<feature type="signal peptide" evidence="3">
    <location>
        <begin position="1"/>
        <end position="19"/>
    </location>
</feature>
<evidence type="ECO:0000256" key="3">
    <source>
        <dbReference type="SAM" id="SignalP"/>
    </source>
</evidence>
<dbReference type="SMART" id="SM01318">
    <property type="entry name" value="SVWC"/>
    <property type="match status" value="1"/>
</dbReference>
<evidence type="ECO:0000256" key="1">
    <source>
        <dbReference type="ARBA" id="ARBA00004613"/>
    </source>
</evidence>
<evidence type="ECO:0000256" key="2">
    <source>
        <dbReference type="ARBA" id="ARBA00022525"/>
    </source>
</evidence>
<comment type="subcellular location">
    <subcellularLocation>
        <location evidence="1">Secreted</location>
    </subcellularLocation>
</comment>
<evidence type="ECO:0000313" key="6">
    <source>
        <dbReference type="Proteomes" id="UP000095300"/>
    </source>
</evidence>
<protein>
    <recommendedName>
        <fullName evidence="4">Single domain-containing protein</fullName>
    </recommendedName>
</protein>
<dbReference type="PANTHER" id="PTHR39957:SF1">
    <property type="entry name" value="AT09846P1-RELATED"/>
    <property type="match status" value="1"/>
</dbReference>
<dbReference type="InterPro" id="IPR029277">
    <property type="entry name" value="SVWC_dom"/>
</dbReference>
<dbReference type="AlphaFoldDB" id="A0A1I8PAQ8"/>
<evidence type="ECO:0000313" key="5">
    <source>
        <dbReference type="EnsemblMetazoa" id="SCAU006327-PA"/>
    </source>
</evidence>
<dbReference type="GO" id="GO:0005576">
    <property type="term" value="C:extracellular region"/>
    <property type="evidence" value="ECO:0007669"/>
    <property type="project" value="UniProtKB-SubCell"/>
</dbReference>
<gene>
    <name evidence="5" type="primary">106086645</name>
</gene>
<keyword evidence="2" id="KW-0964">Secreted</keyword>
<dbReference type="OrthoDB" id="7901229at2759"/>
<dbReference type="EnsemblMetazoa" id="SCAU006327-RA">
    <property type="protein sequence ID" value="SCAU006327-PA"/>
    <property type="gene ID" value="SCAU006327"/>
</dbReference>
<proteinExistence type="predicted"/>
<dbReference type="VEuPathDB" id="VectorBase:SCAU006327"/>
<evidence type="ECO:0000259" key="4">
    <source>
        <dbReference type="SMART" id="SM01318"/>
    </source>
</evidence>
<dbReference type="Pfam" id="PF15430">
    <property type="entry name" value="SVWC"/>
    <property type="match status" value="1"/>
</dbReference>
<feature type="domain" description="Single" evidence="4">
    <location>
        <begin position="35"/>
        <end position="102"/>
    </location>
</feature>
<dbReference type="PANTHER" id="PTHR39957">
    <property type="entry name" value="AT09846P1-RELATED"/>
    <property type="match status" value="1"/>
</dbReference>
<feature type="chain" id="PRO_5009326363" description="Single domain-containing protein" evidence="3">
    <location>
        <begin position="20"/>
        <end position="104"/>
    </location>
</feature>
<dbReference type="InterPro" id="IPR053308">
    <property type="entry name" value="Vago-like"/>
</dbReference>
<keyword evidence="6" id="KW-1185">Reference proteome</keyword>
<organism evidence="5 6">
    <name type="scientific">Stomoxys calcitrans</name>
    <name type="common">Stable fly</name>
    <name type="synonym">Conops calcitrans</name>
    <dbReference type="NCBI Taxonomy" id="35570"/>
    <lineage>
        <taxon>Eukaryota</taxon>
        <taxon>Metazoa</taxon>
        <taxon>Ecdysozoa</taxon>
        <taxon>Arthropoda</taxon>
        <taxon>Hexapoda</taxon>
        <taxon>Insecta</taxon>
        <taxon>Pterygota</taxon>
        <taxon>Neoptera</taxon>
        <taxon>Endopterygota</taxon>
        <taxon>Diptera</taxon>
        <taxon>Brachycera</taxon>
        <taxon>Muscomorpha</taxon>
        <taxon>Muscoidea</taxon>
        <taxon>Muscidae</taxon>
        <taxon>Stomoxys</taxon>
    </lineage>
</organism>
<accession>A0A1I8PAQ8</accession>
<dbReference type="Proteomes" id="UP000095300">
    <property type="component" value="Unassembled WGS sequence"/>
</dbReference>
<dbReference type="KEGG" id="scac:106086645"/>
<keyword evidence="3" id="KW-0732">Signal</keyword>
<sequence>MKVFFHISVIIVYLSLTYAAAFYGIQEHQDHPGKCYDHRYGTGLYAPGEEINDPLQCLLIKCHEGSIIESYSCGLFPKREGCILSDAPIAPYPNCCNRKLICSN</sequence>
<name>A0A1I8PAQ8_STOCA</name>
<reference evidence="5" key="1">
    <citation type="submission" date="2020-05" db="UniProtKB">
        <authorList>
            <consortium name="EnsemblMetazoa"/>
        </authorList>
    </citation>
    <scope>IDENTIFICATION</scope>
    <source>
        <strain evidence="5">USDA</strain>
    </source>
</reference>